<dbReference type="KEGG" id="scas:SACC_00450"/>
<sequence>MKGISSIFSTLIVIIITISLIVPLYLYFYNLYNINRYQINNQYNIYLSKIETKVSVINLNFTSNGIFIYNYGNYPVNINKIIIGSITYHVNYTLYPGEITTLYNILHTNIYINGNATIILSINDNYYYYQV</sequence>
<protein>
    <submittedName>
        <fullName evidence="2">Uncharacterized protein</fullName>
    </submittedName>
</protein>
<evidence type="ECO:0000313" key="2">
    <source>
        <dbReference type="EMBL" id="BDB97028.1"/>
    </source>
</evidence>
<dbReference type="EMBL" id="AP025226">
    <property type="protein sequence ID" value="BDB97028.1"/>
    <property type="molecule type" value="Genomic_DNA"/>
</dbReference>
<dbReference type="Proteomes" id="UP001319921">
    <property type="component" value="Chromosome"/>
</dbReference>
<evidence type="ECO:0000313" key="3">
    <source>
        <dbReference type="Proteomes" id="UP001319921"/>
    </source>
</evidence>
<name>A0AAQ4CMJ7_9CREN</name>
<reference evidence="2 3" key="1">
    <citation type="journal article" date="2022" name="Microbiol. Resour. Announc.">
        <title>Complete Genome Sequence of the Hyperthermophilic and Acidophilic Archaeon Saccharolobus caldissimus Strain HS-3T.</title>
        <authorList>
            <person name="Sakai H.D."/>
            <person name="Kurosawa N."/>
        </authorList>
    </citation>
    <scope>NUCLEOTIDE SEQUENCE [LARGE SCALE GENOMIC DNA]</scope>
    <source>
        <strain evidence="2 3">JCM32116</strain>
    </source>
</reference>
<gene>
    <name evidence="2" type="ORF">SACC_00450</name>
</gene>
<organism evidence="2 3">
    <name type="scientific">Saccharolobus caldissimus</name>
    <dbReference type="NCBI Taxonomy" id="1702097"/>
    <lineage>
        <taxon>Archaea</taxon>
        <taxon>Thermoproteota</taxon>
        <taxon>Thermoprotei</taxon>
        <taxon>Sulfolobales</taxon>
        <taxon>Sulfolobaceae</taxon>
        <taxon>Saccharolobus</taxon>
    </lineage>
</organism>
<keyword evidence="1" id="KW-0812">Transmembrane</keyword>
<keyword evidence="1" id="KW-1133">Transmembrane helix</keyword>
<evidence type="ECO:0000256" key="1">
    <source>
        <dbReference type="SAM" id="Phobius"/>
    </source>
</evidence>
<dbReference type="NCBIfam" id="NF046074">
    <property type="entry name" value="UpsB"/>
    <property type="match status" value="1"/>
</dbReference>
<accession>A0AAQ4CMJ7</accession>
<dbReference type="AlphaFoldDB" id="A0AAQ4CMJ7"/>
<feature type="transmembrane region" description="Helical" evidence="1">
    <location>
        <begin position="6"/>
        <end position="28"/>
    </location>
</feature>
<keyword evidence="3" id="KW-1185">Reference proteome</keyword>
<proteinExistence type="predicted"/>
<keyword evidence="1" id="KW-0472">Membrane</keyword>